<organism evidence="15 16">
    <name type="scientific">Mandrillus leucophaeus</name>
    <name type="common">Drill</name>
    <name type="synonym">Papio leucophaeus</name>
    <dbReference type="NCBI Taxonomy" id="9568"/>
    <lineage>
        <taxon>Eukaryota</taxon>
        <taxon>Metazoa</taxon>
        <taxon>Chordata</taxon>
        <taxon>Craniata</taxon>
        <taxon>Vertebrata</taxon>
        <taxon>Euteleostomi</taxon>
        <taxon>Mammalia</taxon>
        <taxon>Eutheria</taxon>
        <taxon>Euarchontoglires</taxon>
        <taxon>Primates</taxon>
        <taxon>Haplorrhini</taxon>
        <taxon>Catarrhini</taxon>
        <taxon>Cercopithecidae</taxon>
        <taxon>Cercopithecinae</taxon>
        <taxon>Mandrillus</taxon>
    </lineage>
</organism>
<dbReference type="InterPro" id="IPR006544">
    <property type="entry name" value="P-type_TPase_V"/>
</dbReference>
<keyword evidence="5" id="KW-0547">Nucleotide-binding</keyword>
<keyword evidence="11 13" id="KW-0472">Membrane</keyword>
<dbReference type="InterPro" id="IPR008250">
    <property type="entry name" value="ATPase_P-typ_transduc_dom_A_sf"/>
</dbReference>
<proteinExistence type="inferred from homology"/>
<dbReference type="GO" id="GO:0016887">
    <property type="term" value="F:ATP hydrolysis activity"/>
    <property type="evidence" value="ECO:0007669"/>
    <property type="project" value="InterPro"/>
</dbReference>
<dbReference type="OMA" id="QKTKYVW"/>
<evidence type="ECO:0000256" key="2">
    <source>
        <dbReference type="ARBA" id="ARBA00006000"/>
    </source>
</evidence>
<dbReference type="Gene3D" id="3.40.1110.10">
    <property type="entry name" value="Calcium-transporting ATPase, cytoplasmic domain N"/>
    <property type="match status" value="1"/>
</dbReference>
<feature type="compositionally biased region" description="Polar residues" evidence="12">
    <location>
        <begin position="733"/>
        <end position="746"/>
    </location>
</feature>
<dbReference type="Proteomes" id="UP000233140">
    <property type="component" value="Unassembled WGS sequence"/>
</dbReference>
<dbReference type="Gene3D" id="3.40.50.1000">
    <property type="entry name" value="HAD superfamily/HAD-like"/>
    <property type="match status" value="1"/>
</dbReference>
<evidence type="ECO:0000256" key="12">
    <source>
        <dbReference type="SAM" id="MobiDB-lite"/>
    </source>
</evidence>
<evidence type="ECO:0000313" key="16">
    <source>
        <dbReference type="Proteomes" id="UP000233140"/>
    </source>
</evidence>
<dbReference type="InterPro" id="IPR047820">
    <property type="entry name" value="P5A-type_ATPase"/>
</dbReference>
<dbReference type="SUPFAM" id="SSF81653">
    <property type="entry name" value="Calcium ATPase, transduction domain A"/>
    <property type="match status" value="1"/>
</dbReference>
<dbReference type="PROSITE" id="PS00154">
    <property type="entry name" value="ATPASE_E1_E2"/>
    <property type="match status" value="1"/>
</dbReference>
<dbReference type="InterPro" id="IPR023298">
    <property type="entry name" value="ATPase_P-typ_TM_dom_sf"/>
</dbReference>
<dbReference type="PRINTS" id="PR00119">
    <property type="entry name" value="CATATPASE"/>
</dbReference>
<dbReference type="GO" id="GO:0005524">
    <property type="term" value="F:ATP binding"/>
    <property type="evidence" value="ECO:0007669"/>
    <property type="project" value="UniProtKB-KW"/>
</dbReference>
<keyword evidence="8" id="KW-0460">Magnesium</keyword>
<evidence type="ECO:0000256" key="3">
    <source>
        <dbReference type="ARBA" id="ARBA00022692"/>
    </source>
</evidence>
<sequence>MEKWEELNSHQPGEEYDPSKATFVKVVPTPNNGSTELVALHRNEGEDGLEVLSFEFQKIKYSYDALEKKQFVPVAFPVGNAFSYYQSNRGFQEDSEIRAAEKKFGSNKAEMVVPDFSELFKERATAPFFVFQVFCVGLWCLDEYWYYSVFTLSMLVAFEASLVQQQMRNMSEIRKMGNKPHMIQVYRSRKWRPIASDEIVPGDIVSIGRSPQENLVPCDVLLLRGRCIVDEAMLTGESVPQMKEPIEDLSPDRVLDLQADSRLHVIFGGTKVVQHIPPQKATTGLKPVDNGCVAYVLRTGFNTSQGKLLRTILFGVKRVTANNLETFIFILFLLVFAIAAAAYVWIEGTKDPSRNRYKLFLECTLILTSVVPPELPIELSLAVNTSLIALAKLYMYCTEPFRIPFAGKVEVCCFDKTGTLTSDSLVVRGVAGLRDGKEVTPVSNIPVETHRALASCHSLMQLDDGTLVGDPLEKAMLTAVDWTLTKDEKVFPRSIKTQGLKIHQRFHFASALKRMSVLASYEKLGSTDLCYIAAVKGAPETLHSMFSQCPPDYHYIHTEISREGARVLALGYKELGHLTHQQAREVKREALECSLKFVGFIVVSCPLKADSKAVIREIQNASHRVVMITGDNPLTACHVAQELHFIEKDHTLILQPPSEKGRQCEWRSIDGSIVLPLARGSPRALALEHALCLTGDGLAHLQATDPQQLLRVALLANAPERVVERRRRPRDSPTLSNSGIRATSRTAKQRSGLPPSEEQPTSQRDRLSQVLRDLEDESTPIVKLGDASIAAPFTSKLSSIQCICHVIKQGRCTLVTTLQMFKILALNALILAYSQSVLYLEGVKFSDFQATLQGLLLAGCFLFISRSKPLKTLSRERPLPNIFNLYTILTVMLQFFVHFLSLVYLYREAQARSPEKQEQFVDLYKEFEPSLVNSTVYIMAMAMQMATFAINYKGPPFMESLPENKPLVWSLAVSLLAIVGLLLGSSPDFNSQFGLVDIPVEFKLVIAQVLLLDFCLALLADRVLQFFLGTPKLKVPS</sequence>
<dbReference type="Pfam" id="PF00122">
    <property type="entry name" value="E1-E2_ATPase"/>
    <property type="match status" value="1"/>
</dbReference>
<comment type="subcellular location">
    <subcellularLocation>
        <location evidence="1">Endoplasmic reticulum membrane</location>
        <topology evidence="1">Multi-pass membrane protein</topology>
    </subcellularLocation>
</comment>
<feature type="transmembrane region" description="Helical" evidence="13">
    <location>
        <begin position="885"/>
        <end position="906"/>
    </location>
</feature>
<dbReference type="GO" id="GO:0140569">
    <property type="term" value="P:extraction of mislocalized protein from ER membrane"/>
    <property type="evidence" value="ECO:0007669"/>
    <property type="project" value="TreeGrafter"/>
</dbReference>
<dbReference type="PANTHER" id="PTHR45630:SF7">
    <property type="entry name" value="ENDOPLASMIC RETICULUM TRANSMEMBRANE HELIX TRANSLOCASE"/>
    <property type="match status" value="1"/>
</dbReference>
<accession>A0A2K5ZNK9</accession>
<feature type="transmembrane region" description="Helical" evidence="13">
    <location>
        <begin position="966"/>
        <end position="984"/>
    </location>
</feature>
<dbReference type="InterPro" id="IPR023299">
    <property type="entry name" value="ATPase_P-typ_cyto_dom_N"/>
</dbReference>
<evidence type="ECO:0000259" key="14">
    <source>
        <dbReference type="Pfam" id="PF00122"/>
    </source>
</evidence>
<reference evidence="15" key="1">
    <citation type="submission" date="2025-08" db="UniProtKB">
        <authorList>
            <consortium name="Ensembl"/>
        </authorList>
    </citation>
    <scope>IDENTIFICATION</scope>
</reference>
<feature type="region of interest" description="Disordered" evidence="12">
    <location>
        <begin position="722"/>
        <end position="766"/>
    </location>
</feature>
<protein>
    <submittedName>
        <fullName evidence="15">ATPase 13A1</fullName>
    </submittedName>
</protein>
<evidence type="ECO:0000256" key="11">
    <source>
        <dbReference type="ARBA" id="ARBA00023136"/>
    </source>
</evidence>
<dbReference type="InterPro" id="IPR001757">
    <property type="entry name" value="P_typ_ATPase"/>
</dbReference>
<dbReference type="Gene3D" id="2.70.150.10">
    <property type="entry name" value="Calcium-transporting ATPase, cytoplasmic transduction domain A"/>
    <property type="match status" value="1"/>
</dbReference>
<dbReference type="PANTHER" id="PTHR45630">
    <property type="entry name" value="CATION-TRANSPORTING ATPASE-RELATED"/>
    <property type="match status" value="1"/>
</dbReference>
<comment type="similarity">
    <text evidence="2">Belongs to the cation transport ATPase (P-type) (TC 3.A.3) family. Type V subfamily.</text>
</comment>
<keyword evidence="16" id="KW-1185">Reference proteome</keyword>
<evidence type="ECO:0000256" key="13">
    <source>
        <dbReference type="SAM" id="Phobius"/>
    </source>
</evidence>
<dbReference type="NCBIfam" id="TIGR01657">
    <property type="entry name" value="P-ATPase-V"/>
    <property type="match status" value="1"/>
</dbReference>
<keyword evidence="4" id="KW-0479">Metal-binding</keyword>
<dbReference type="SUPFAM" id="SSF81665">
    <property type="entry name" value="Calcium ATPase, transmembrane domain M"/>
    <property type="match status" value="1"/>
</dbReference>
<feature type="transmembrane region" description="Helical" evidence="13">
    <location>
        <begin position="144"/>
        <end position="163"/>
    </location>
</feature>
<keyword evidence="9" id="KW-1278">Translocase</keyword>
<dbReference type="SUPFAM" id="SSF56784">
    <property type="entry name" value="HAD-like"/>
    <property type="match status" value="1"/>
</dbReference>
<keyword evidence="10 13" id="KW-1133">Transmembrane helix</keyword>
<feature type="transmembrane region" description="Helical" evidence="13">
    <location>
        <begin position="1004"/>
        <end position="1024"/>
    </location>
</feature>
<feature type="transmembrane region" description="Helical" evidence="13">
    <location>
        <begin position="327"/>
        <end position="346"/>
    </location>
</feature>
<dbReference type="GO" id="GO:0019829">
    <property type="term" value="F:ATPase-coupled monoatomic cation transmembrane transporter activity"/>
    <property type="evidence" value="ECO:0007669"/>
    <property type="project" value="TreeGrafter"/>
</dbReference>
<evidence type="ECO:0000256" key="4">
    <source>
        <dbReference type="ARBA" id="ARBA00022723"/>
    </source>
</evidence>
<dbReference type="InterPro" id="IPR059000">
    <property type="entry name" value="ATPase_P-type_domA"/>
</dbReference>
<dbReference type="AlphaFoldDB" id="A0A2K5ZNK9"/>
<evidence type="ECO:0000256" key="1">
    <source>
        <dbReference type="ARBA" id="ARBA00004477"/>
    </source>
</evidence>
<name>A0A2K5ZNK9_MANLE</name>
<dbReference type="CDD" id="cd07543">
    <property type="entry name" value="P-type_ATPase_cation"/>
    <property type="match status" value="1"/>
</dbReference>
<keyword evidence="3 13" id="KW-0812">Transmembrane</keyword>
<evidence type="ECO:0000256" key="8">
    <source>
        <dbReference type="ARBA" id="ARBA00022842"/>
    </source>
</evidence>
<feature type="domain" description="P-type ATPase A" evidence="14">
    <location>
        <begin position="180"/>
        <end position="311"/>
    </location>
</feature>
<dbReference type="GO" id="GO:0006874">
    <property type="term" value="P:intracellular calcium ion homeostasis"/>
    <property type="evidence" value="ECO:0007669"/>
    <property type="project" value="TreeGrafter"/>
</dbReference>
<dbReference type="GO" id="GO:0005789">
    <property type="term" value="C:endoplasmic reticulum membrane"/>
    <property type="evidence" value="ECO:0007669"/>
    <property type="project" value="UniProtKB-SubCell"/>
</dbReference>
<evidence type="ECO:0000313" key="15">
    <source>
        <dbReference type="Ensembl" id="ENSMLEP00000029411.1"/>
    </source>
</evidence>
<keyword evidence="7" id="KW-0067">ATP-binding</keyword>
<dbReference type="Pfam" id="PF13246">
    <property type="entry name" value="Cation_ATPase"/>
    <property type="match status" value="1"/>
</dbReference>
<evidence type="ECO:0000256" key="6">
    <source>
        <dbReference type="ARBA" id="ARBA00022824"/>
    </source>
</evidence>
<dbReference type="GO" id="GO:0015662">
    <property type="term" value="F:P-type ion transporter activity"/>
    <property type="evidence" value="ECO:0007669"/>
    <property type="project" value="TreeGrafter"/>
</dbReference>
<evidence type="ECO:0000256" key="10">
    <source>
        <dbReference type="ARBA" id="ARBA00022989"/>
    </source>
</evidence>
<dbReference type="NCBIfam" id="TIGR01494">
    <property type="entry name" value="ATPase_P-type"/>
    <property type="match status" value="1"/>
</dbReference>
<evidence type="ECO:0000256" key="7">
    <source>
        <dbReference type="ARBA" id="ARBA00022840"/>
    </source>
</evidence>
<dbReference type="Ensembl" id="ENSMLET00000052967.1">
    <property type="protein sequence ID" value="ENSMLEP00000029411.1"/>
    <property type="gene ID" value="ENSMLEG00000038891.1"/>
</dbReference>
<dbReference type="InterPro" id="IPR018303">
    <property type="entry name" value="ATPase_P-typ_P_site"/>
</dbReference>
<dbReference type="GO" id="GO:0046872">
    <property type="term" value="F:metal ion binding"/>
    <property type="evidence" value="ECO:0007669"/>
    <property type="project" value="UniProtKB-KW"/>
</dbReference>
<reference evidence="15" key="2">
    <citation type="submission" date="2025-09" db="UniProtKB">
        <authorList>
            <consortium name="Ensembl"/>
        </authorList>
    </citation>
    <scope>IDENTIFICATION</scope>
</reference>
<evidence type="ECO:0000256" key="5">
    <source>
        <dbReference type="ARBA" id="ARBA00022741"/>
    </source>
</evidence>
<evidence type="ECO:0000256" key="9">
    <source>
        <dbReference type="ARBA" id="ARBA00022967"/>
    </source>
</evidence>
<dbReference type="InterPro" id="IPR023214">
    <property type="entry name" value="HAD_sf"/>
</dbReference>
<dbReference type="InterPro" id="IPR036412">
    <property type="entry name" value="HAD-like_sf"/>
</dbReference>
<dbReference type="GO" id="GO:0140567">
    <property type="term" value="F:membrane protein dislocase activity"/>
    <property type="evidence" value="ECO:0007669"/>
    <property type="project" value="TreeGrafter"/>
</dbReference>
<keyword evidence="6" id="KW-0256">Endoplasmic reticulum</keyword>
<feature type="transmembrane region" description="Helical" evidence="13">
    <location>
        <begin position="936"/>
        <end position="954"/>
    </location>
</feature>
<dbReference type="SUPFAM" id="SSF81660">
    <property type="entry name" value="Metal cation-transporting ATPase, ATP-binding domain N"/>
    <property type="match status" value="1"/>
</dbReference>
<dbReference type="GeneTree" id="ENSGT00550000075064"/>
<gene>
    <name evidence="15" type="primary">ATP13A1</name>
</gene>